<accession>A0A1M5GKD0</accession>
<sequence>MRNIVWSLSLLFAGMFVSFAQTNGIQKGTYLSTNKGGKIKLNLLDDNKYELVFYTGEYEIKGDSLVFSKKAQSENGFNLSFKNDKKAKKIKIKILDPTLYSVYIGPNFYIGTQKASETVQYQRISDIRAKVDPNWTSTDLEFEIDKTDFLYLVIENHDGKSNISKYALDKDVSEVAIDYQSQPLGNPNFSGFYDRKTNQLKVSEPLVNEPLVFVNEKDVQPDKTPKVVPLENQTITNWTYPGKSPYYDYYGTAADSTQNNVIDSVAVDTTAYSSTDYSYNFKLKIENNLQSALAATKEAKTKFLVGVFDSKNPSAKANFDAFIKSQESQTGYNMYDKYDAKYDVYNYYMAGADDKKWLKNNKITNDPSIFILNGNGDLLAAAKSDLISNQYQFSYNGSYYLKILRADASMSIGKVLKNKKASDADLIQAFNKTAALQTSYDNDYTAYDSADLVISKPALDKKEVAQTWKKLIEAHQKDKNPDMSLAETIIKEIKNVGFTKQLFNEDRILDDTDFLAIDYLLKHSDEIESNRAAFNNDALEVHYIDNVFSEISNALQGNLNVSKDGAGGEKNKDKVNSIYKKIIASGKGNFESYRNYFDYLGKFTDNDGSNTTYLKEFNTYFDNTLAGANPIEKLDVIFSGLDPNSSYSYDGWNAFKLYNSDICNNAAWMVVLKSQNSNFIKDAIKWSEYSLVISKNNPYYLDTLAQLYYKDGQKDKAVATETLAVQYLTDTVEEQTANDIKEVLSKMQNGTY</sequence>
<dbReference type="AlphaFoldDB" id="A0A1M5GKD0"/>
<evidence type="ECO:0000313" key="2">
    <source>
        <dbReference type="EMBL" id="SHG04205.1"/>
    </source>
</evidence>
<gene>
    <name evidence="2" type="ORF">SAMN05444388_101455</name>
</gene>
<name>A0A1M5GKD0_FLAJO</name>
<feature type="chain" id="PRO_5012702774" evidence="1">
    <location>
        <begin position="21"/>
        <end position="752"/>
    </location>
</feature>
<reference evidence="2 3" key="1">
    <citation type="submission" date="2016-11" db="EMBL/GenBank/DDBJ databases">
        <authorList>
            <person name="Jaros S."/>
            <person name="Januszkiewicz K."/>
            <person name="Wedrychowicz H."/>
        </authorList>
    </citation>
    <scope>NUCLEOTIDE SEQUENCE [LARGE SCALE GENOMIC DNA]</scope>
    <source>
        <strain evidence="2 3">DSM 6792</strain>
    </source>
</reference>
<organism evidence="2 3">
    <name type="scientific">Flavobacterium johnsoniae</name>
    <name type="common">Cytophaga johnsonae</name>
    <dbReference type="NCBI Taxonomy" id="986"/>
    <lineage>
        <taxon>Bacteria</taxon>
        <taxon>Pseudomonadati</taxon>
        <taxon>Bacteroidota</taxon>
        <taxon>Flavobacteriia</taxon>
        <taxon>Flavobacteriales</taxon>
        <taxon>Flavobacteriaceae</taxon>
        <taxon>Flavobacterium</taxon>
    </lineage>
</organism>
<dbReference type="RefSeq" id="WP_073408005.1">
    <property type="nucleotide sequence ID" value="NZ_FQWH01000001.1"/>
</dbReference>
<protein>
    <submittedName>
        <fullName evidence="2">Uncharacterized protein</fullName>
    </submittedName>
</protein>
<feature type="signal peptide" evidence="1">
    <location>
        <begin position="1"/>
        <end position="20"/>
    </location>
</feature>
<dbReference type="SUPFAM" id="SSF48452">
    <property type="entry name" value="TPR-like"/>
    <property type="match status" value="1"/>
</dbReference>
<evidence type="ECO:0000256" key="1">
    <source>
        <dbReference type="SAM" id="SignalP"/>
    </source>
</evidence>
<dbReference type="EMBL" id="FQWH01000001">
    <property type="protein sequence ID" value="SHG04205.1"/>
    <property type="molecule type" value="Genomic_DNA"/>
</dbReference>
<keyword evidence="1" id="KW-0732">Signal</keyword>
<dbReference type="Proteomes" id="UP000184112">
    <property type="component" value="Unassembled WGS sequence"/>
</dbReference>
<dbReference type="InterPro" id="IPR011990">
    <property type="entry name" value="TPR-like_helical_dom_sf"/>
</dbReference>
<proteinExistence type="predicted"/>
<evidence type="ECO:0000313" key="3">
    <source>
        <dbReference type="Proteomes" id="UP000184112"/>
    </source>
</evidence>